<dbReference type="GO" id="GO:0020037">
    <property type="term" value="F:heme binding"/>
    <property type="evidence" value="ECO:0007669"/>
    <property type="project" value="InterPro"/>
</dbReference>
<evidence type="ECO:0000256" key="6">
    <source>
        <dbReference type="ARBA" id="ARBA00022723"/>
    </source>
</evidence>
<protein>
    <submittedName>
        <fullName evidence="14">C-type cytochrome</fullName>
    </submittedName>
</protein>
<dbReference type="GO" id="GO:0015979">
    <property type="term" value="P:photosynthesis"/>
    <property type="evidence" value="ECO:0007669"/>
    <property type="project" value="UniProtKB-KW"/>
</dbReference>
<dbReference type="Pfam" id="PF00400">
    <property type="entry name" value="WD40"/>
    <property type="match status" value="6"/>
</dbReference>
<dbReference type="SUPFAM" id="SSF50978">
    <property type="entry name" value="WD40 repeat-like"/>
    <property type="match status" value="1"/>
</dbReference>
<dbReference type="PANTHER" id="PTHR22847:SF637">
    <property type="entry name" value="WD REPEAT DOMAIN 5B"/>
    <property type="match status" value="1"/>
</dbReference>
<dbReference type="PROSITE" id="PS51007">
    <property type="entry name" value="CYTC"/>
    <property type="match status" value="1"/>
</dbReference>
<dbReference type="PROSITE" id="PS00678">
    <property type="entry name" value="WD_REPEATS_1"/>
    <property type="match status" value="3"/>
</dbReference>
<dbReference type="InterPro" id="IPR015943">
    <property type="entry name" value="WD40/YVTN_repeat-like_dom_sf"/>
</dbReference>
<accession>A0A3S2Y0H4</accession>
<evidence type="ECO:0000256" key="8">
    <source>
        <dbReference type="ARBA" id="ARBA00022982"/>
    </source>
</evidence>
<keyword evidence="7" id="KW-0677">Repeat</keyword>
<evidence type="ECO:0000313" key="15">
    <source>
        <dbReference type="Proteomes" id="UP000287447"/>
    </source>
</evidence>
<keyword evidence="15" id="KW-1185">Reference proteome</keyword>
<dbReference type="Proteomes" id="UP000287447">
    <property type="component" value="Unassembled WGS sequence"/>
</dbReference>
<name>A0A3S2Y0H4_9PROT</name>
<dbReference type="InterPro" id="IPR036909">
    <property type="entry name" value="Cyt_c-like_dom_sf"/>
</dbReference>
<dbReference type="EMBL" id="SADE01000004">
    <property type="protein sequence ID" value="RVU34085.1"/>
    <property type="molecule type" value="Genomic_DNA"/>
</dbReference>
<feature type="repeat" description="WD" evidence="10">
    <location>
        <begin position="164"/>
        <end position="195"/>
    </location>
</feature>
<evidence type="ECO:0000259" key="13">
    <source>
        <dbReference type="PROSITE" id="PS51007"/>
    </source>
</evidence>
<keyword evidence="4 10" id="KW-0853">WD repeat</keyword>
<feature type="repeat" description="WD" evidence="10">
    <location>
        <begin position="249"/>
        <end position="281"/>
    </location>
</feature>
<dbReference type="SMART" id="SM00320">
    <property type="entry name" value="WD40"/>
    <property type="match status" value="7"/>
</dbReference>
<evidence type="ECO:0000256" key="4">
    <source>
        <dbReference type="ARBA" id="ARBA00022574"/>
    </source>
</evidence>
<feature type="repeat" description="WD" evidence="10">
    <location>
        <begin position="122"/>
        <end position="163"/>
    </location>
</feature>
<gene>
    <name evidence="14" type="ORF">EOI86_23505</name>
</gene>
<feature type="repeat" description="WD" evidence="10">
    <location>
        <begin position="39"/>
        <end position="80"/>
    </location>
</feature>
<dbReference type="InterPro" id="IPR019775">
    <property type="entry name" value="WD40_repeat_CS"/>
</dbReference>
<evidence type="ECO:0000256" key="3">
    <source>
        <dbReference type="ARBA" id="ARBA00022531"/>
    </source>
</evidence>
<evidence type="ECO:0000256" key="2">
    <source>
        <dbReference type="ARBA" id="ARBA00022448"/>
    </source>
</evidence>
<evidence type="ECO:0000256" key="5">
    <source>
        <dbReference type="ARBA" id="ARBA00022617"/>
    </source>
</evidence>
<keyword evidence="6 11" id="KW-0479">Metal-binding</keyword>
<feature type="chain" id="PRO_5018535072" evidence="12">
    <location>
        <begin position="30"/>
        <end position="458"/>
    </location>
</feature>
<evidence type="ECO:0000256" key="11">
    <source>
        <dbReference type="PROSITE-ProRule" id="PRU00433"/>
    </source>
</evidence>
<evidence type="ECO:0000256" key="12">
    <source>
        <dbReference type="SAM" id="SignalP"/>
    </source>
</evidence>
<dbReference type="InterPro" id="IPR001680">
    <property type="entry name" value="WD40_rpt"/>
</dbReference>
<keyword evidence="12" id="KW-0732">Signal</keyword>
<dbReference type="Gene3D" id="1.10.760.10">
    <property type="entry name" value="Cytochrome c-like domain"/>
    <property type="match status" value="1"/>
</dbReference>
<dbReference type="GO" id="GO:0009055">
    <property type="term" value="F:electron transfer activity"/>
    <property type="evidence" value="ECO:0007669"/>
    <property type="project" value="InterPro"/>
</dbReference>
<dbReference type="InterPro" id="IPR036322">
    <property type="entry name" value="WD40_repeat_dom_sf"/>
</dbReference>
<dbReference type="SUPFAM" id="SSF46626">
    <property type="entry name" value="Cytochrome c"/>
    <property type="match status" value="1"/>
</dbReference>
<keyword evidence="9 11" id="KW-0408">Iron</keyword>
<dbReference type="CDD" id="cd00200">
    <property type="entry name" value="WD40"/>
    <property type="match status" value="1"/>
</dbReference>
<dbReference type="InterPro" id="IPR002327">
    <property type="entry name" value="Cyt_c_1A/1B"/>
</dbReference>
<dbReference type="InterPro" id="IPR020472">
    <property type="entry name" value="WD40_PAC1"/>
</dbReference>
<feature type="signal peptide" evidence="12">
    <location>
        <begin position="1"/>
        <end position="29"/>
    </location>
</feature>
<dbReference type="Gene3D" id="2.130.10.10">
    <property type="entry name" value="YVTN repeat-like/Quinoprotein amine dehydrogenase"/>
    <property type="match status" value="2"/>
</dbReference>
<dbReference type="InterPro" id="IPR009056">
    <property type="entry name" value="Cyt_c-like_dom"/>
</dbReference>
<sequence>MLGMDRKQTMASALLRGALALFVSAPMLIASGGPGHADLVAHTAPVRDIVISKDGHRALTTGFDDLVILWDLETSEPKLEFVGHEAAVNAAAFLDDGRIASVGDDGTLRVWDAKTGKPLLNIQAHSKKSVSVAVSPDGRFIATGAWDRLAKVWDATTGEAVRVFDGHRASINVVAFTGDGKYVLSGGYGGYVWLWPVDPQGGEARLIASTGFPVNDMAVSGDGKVLVVGAADGMVRTFSLPDGKELHEYSGHKGAVLAVAVNGDGGVIASGATDGYLLLWDGGEQPKERLPVEYYRAVWSIAFTPEADAVYAAGVDSVARGWTVATGEPVGGATTPFQPIERVDAALQNSDDIVERGSFHFRKCAVCHSLSDDGRHRAGPTLEGIFGRKVGTHPGYDYSAALTNSDIVWTPETLSRLFEIGPDVMLPGTKMPLQKLPNQEDRDALVEFLKAKTQGGSD</sequence>
<dbReference type="AlphaFoldDB" id="A0A3S2Y0H4"/>
<keyword evidence="5 11" id="KW-0349">Heme</keyword>
<evidence type="ECO:0000256" key="7">
    <source>
        <dbReference type="ARBA" id="ARBA00022737"/>
    </source>
</evidence>
<comment type="caution">
    <text evidence="14">The sequence shown here is derived from an EMBL/GenBank/DDBJ whole genome shotgun (WGS) entry which is preliminary data.</text>
</comment>
<dbReference type="PRINTS" id="PR00320">
    <property type="entry name" value="GPROTEINBRPT"/>
</dbReference>
<feature type="repeat" description="WD" evidence="10">
    <location>
        <begin position="81"/>
        <end position="121"/>
    </location>
</feature>
<dbReference type="PROSITE" id="PS50082">
    <property type="entry name" value="WD_REPEATS_2"/>
    <property type="match status" value="5"/>
</dbReference>
<dbReference type="GO" id="GO:0046872">
    <property type="term" value="F:metal ion binding"/>
    <property type="evidence" value="ECO:0007669"/>
    <property type="project" value="UniProtKB-KW"/>
</dbReference>
<evidence type="ECO:0000256" key="10">
    <source>
        <dbReference type="PROSITE-ProRule" id="PRU00221"/>
    </source>
</evidence>
<comment type="function">
    <text evidence="1">Cytochrome c2 is found mainly in purple, non-sulfur, photosynthetic bacteria where it functions as the electron donor to the oxidized bacteriochlorophyll in the photophosphorylation pathway. However, it may also have a role in the respiratory chain and is found in some non-photosynthetic bacteria.</text>
</comment>
<evidence type="ECO:0000256" key="1">
    <source>
        <dbReference type="ARBA" id="ARBA00003590"/>
    </source>
</evidence>
<keyword evidence="2" id="KW-0813">Transport</keyword>
<organism evidence="14 15">
    <name type="scientific">Hwanghaeella grinnelliae</name>
    <dbReference type="NCBI Taxonomy" id="2500179"/>
    <lineage>
        <taxon>Bacteria</taxon>
        <taxon>Pseudomonadati</taxon>
        <taxon>Pseudomonadota</taxon>
        <taxon>Alphaproteobacteria</taxon>
        <taxon>Rhodospirillales</taxon>
        <taxon>Rhodospirillaceae</taxon>
        <taxon>Hwanghaeella</taxon>
    </lineage>
</organism>
<evidence type="ECO:0000256" key="9">
    <source>
        <dbReference type="ARBA" id="ARBA00023004"/>
    </source>
</evidence>
<dbReference type="Pfam" id="PF00034">
    <property type="entry name" value="Cytochrom_C"/>
    <property type="match status" value="1"/>
</dbReference>
<keyword evidence="3" id="KW-0602">Photosynthesis</keyword>
<evidence type="ECO:0000313" key="14">
    <source>
        <dbReference type="EMBL" id="RVU34085.1"/>
    </source>
</evidence>
<reference evidence="15" key="1">
    <citation type="submission" date="2019-01" db="EMBL/GenBank/DDBJ databases">
        <title>Gri0909 isolated from a small marine red alga.</title>
        <authorList>
            <person name="Kim J."/>
            <person name="Jeong S.E."/>
            <person name="Jeon C.O."/>
        </authorList>
    </citation>
    <scope>NUCLEOTIDE SEQUENCE [LARGE SCALE GENOMIC DNA]</scope>
    <source>
        <strain evidence="15">Gri0909</strain>
    </source>
</reference>
<dbReference type="PRINTS" id="PR00604">
    <property type="entry name" value="CYTCHRMECIAB"/>
</dbReference>
<dbReference type="PROSITE" id="PS50294">
    <property type="entry name" value="WD_REPEATS_REGION"/>
    <property type="match status" value="5"/>
</dbReference>
<proteinExistence type="predicted"/>
<keyword evidence="8" id="KW-0249">Electron transport</keyword>
<dbReference type="PANTHER" id="PTHR22847">
    <property type="entry name" value="WD40 REPEAT PROTEIN"/>
    <property type="match status" value="1"/>
</dbReference>
<feature type="domain" description="Cytochrome c" evidence="13">
    <location>
        <begin position="352"/>
        <end position="453"/>
    </location>
</feature>